<name>A0A1N6EBB2_9FLAO</name>
<dbReference type="EMBL" id="FSRK01000001">
    <property type="protein sequence ID" value="SIN80322.1"/>
    <property type="molecule type" value="Genomic_DNA"/>
</dbReference>
<accession>A0A1N6EBB2</accession>
<proteinExistence type="predicted"/>
<dbReference type="AlphaFoldDB" id="A0A1N6EBB2"/>
<dbReference type="Proteomes" id="UP000185207">
    <property type="component" value="Unassembled WGS sequence"/>
</dbReference>
<organism evidence="1 2">
    <name type="scientific">Epilithonimonas zeae</name>
    <dbReference type="NCBI Taxonomy" id="1416779"/>
    <lineage>
        <taxon>Bacteria</taxon>
        <taxon>Pseudomonadati</taxon>
        <taxon>Bacteroidota</taxon>
        <taxon>Flavobacteriia</taxon>
        <taxon>Flavobacteriales</taxon>
        <taxon>Weeksellaceae</taxon>
        <taxon>Chryseobacterium group</taxon>
        <taxon>Epilithonimonas</taxon>
    </lineage>
</organism>
<gene>
    <name evidence="1" type="ORF">SAMN05444409_0447</name>
</gene>
<evidence type="ECO:0000313" key="2">
    <source>
        <dbReference type="Proteomes" id="UP000185207"/>
    </source>
</evidence>
<sequence>MYEKKKTLVKTAFEQAEKELKKENVSKNYLAGYLSTHFEGLFGSAKTDKMFERYYTDLVQKNKNRYIDEITLDQLSKYLGYKDYEDFCKNFIFTKKINDSTTLKFSIDDEEQSLKGTNFSFTLFNSPVFNLQEFLTKQSNLGIIGAILCGGLFVGNKMYKADEKKPEIETNRNRLGLLVATKQCMYWNGKEYVPEDCNQTKNNLIAIDPKKVANFKKITQPDTISSIKNIWYSKYQNEVEFFTDNGINPENGSDLRPLTPYILEKYTVREE</sequence>
<protein>
    <submittedName>
        <fullName evidence="1">Uncharacterized protein</fullName>
    </submittedName>
</protein>
<dbReference type="STRING" id="1416779.SAMN05444409_0447"/>
<evidence type="ECO:0000313" key="1">
    <source>
        <dbReference type="EMBL" id="SIN80322.1"/>
    </source>
</evidence>
<keyword evidence="2" id="KW-1185">Reference proteome</keyword>
<reference evidence="2" key="1">
    <citation type="submission" date="2016-11" db="EMBL/GenBank/DDBJ databases">
        <authorList>
            <person name="Varghese N."/>
            <person name="Submissions S."/>
        </authorList>
    </citation>
    <scope>NUCLEOTIDE SEQUENCE [LARGE SCALE GENOMIC DNA]</scope>
    <source>
        <strain evidence="2">DSM 27623</strain>
    </source>
</reference>